<dbReference type="GO" id="GO:0016491">
    <property type="term" value="F:oxidoreductase activity"/>
    <property type="evidence" value="ECO:0007669"/>
    <property type="project" value="UniProtKB-KW"/>
</dbReference>
<dbReference type="SMART" id="SM00271">
    <property type="entry name" value="DnaJ"/>
    <property type="match status" value="1"/>
</dbReference>
<feature type="binding site" evidence="6">
    <location>
        <position position="188"/>
    </location>
    <ligand>
        <name>Zn(2+)</name>
        <dbReference type="ChEBI" id="CHEBI:29105"/>
        <label>2</label>
    </ligand>
</feature>
<evidence type="ECO:0000256" key="4">
    <source>
        <dbReference type="ARBA" id="ARBA00022833"/>
    </source>
</evidence>
<keyword evidence="6" id="KW-0235">DNA replication</keyword>
<dbReference type="EMBL" id="JAOSID010000001">
    <property type="protein sequence ID" value="MDO8167910.1"/>
    <property type="molecule type" value="Genomic_DNA"/>
</dbReference>
<sequence>MLKKDYYNILGLSRNANEDDIKKAYRRLAKKYHPDVSKEPNADEKFKEIQEAYRVLSDPGKKAQYDNPGHSFSGFNENFSGFQDFNNSSFDFDIFSSFFGSKTSNRNKTGSGEDKHIKIIIDFMEAALGTEKKIKFDIQEDCSYCGGTGAKSKEDIKICSYCNGLGYVAISQRFFLGDISTQQVCPQCRGKKRIIINQCSFCQGKKRIKNTKQITLKIPAGVENGMTLKSSQQGHSGYQGSVNGDLYVEIHIKPHTVFKREGNDVISAVFINFYQAALGTIVNVNTIHGEVELKIPGGTQTDTKFRLKNKGIPYLNSSSRLGDHYVVVKVRTPDTLSQEQKSAFKKLEELDQLEKKQKKNRSWFF</sequence>
<dbReference type="CDD" id="cd10719">
    <property type="entry name" value="DnaJ_zf"/>
    <property type="match status" value="1"/>
</dbReference>
<reference evidence="10 11" key="1">
    <citation type="journal article" date="2023" name="Int. J. Syst. Evol. Microbiol.">
        <title>The observation of taxonomic boundaries for the 16SrII and 16SrXXV phytoplasmas using genome-based delimitation.</title>
        <authorList>
            <person name="Rodrigues Jardim B."/>
            <person name="Tran-Nguyen L.T.T."/>
            <person name="Gambley C."/>
            <person name="Al-Sadi A.M."/>
            <person name="Al-Subhi A.M."/>
            <person name="Foissac X."/>
            <person name="Salar P."/>
            <person name="Cai H."/>
            <person name="Yang J.Y."/>
            <person name="Davis R."/>
            <person name="Jones L."/>
            <person name="Rodoni B."/>
            <person name="Constable F.E."/>
        </authorList>
    </citation>
    <scope>NUCLEOTIDE SEQUENCE [LARGE SCALE GENOMIC DNA]</scope>
    <source>
        <strain evidence="10">BAWM-155c</strain>
    </source>
</reference>
<gene>
    <name evidence="6 10" type="primary">dnaJ</name>
    <name evidence="10" type="ORF">OC680_00220</name>
</gene>
<evidence type="ECO:0000313" key="11">
    <source>
        <dbReference type="Proteomes" id="UP001172036"/>
    </source>
</evidence>
<evidence type="ECO:0000256" key="7">
    <source>
        <dbReference type="PROSITE-ProRule" id="PRU00546"/>
    </source>
</evidence>
<dbReference type="InterPro" id="IPR036410">
    <property type="entry name" value="HSP_DnaJ_Cys-rich_dom_sf"/>
</dbReference>
<feature type="binding site" evidence="6">
    <location>
        <position position="202"/>
    </location>
    <ligand>
        <name>Zn(2+)</name>
        <dbReference type="ChEBI" id="CHEBI:29105"/>
        <label>1</label>
    </ligand>
</feature>
<feature type="domain" description="CR-type" evidence="9">
    <location>
        <begin position="129"/>
        <end position="211"/>
    </location>
</feature>
<feature type="binding site" evidence="6">
    <location>
        <position position="159"/>
    </location>
    <ligand>
        <name>Zn(2+)</name>
        <dbReference type="ChEBI" id="CHEBI:29105"/>
        <label>2</label>
    </ligand>
</feature>
<dbReference type="Pfam" id="PF01556">
    <property type="entry name" value="DnaJ_C"/>
    <property type="match status" value="1"/>
</dbReference>
<dbReference type="Gene3D" id="1.10.287.110">
    <property type="entry name" value="DnaJ domain"/>
    <property type="match status" value="1"/>
</dbReference>
<evidence type="ECO:0000256" key="5">
    <source>
        <dbReference type="ARBA" id="ARBA00023186"/>
    </source>
</evidence>
<comment type="caution">
    <text evidence="10">The sequence shown here is derived from an EMBL/GenBank/DDBJ whole genome shotgun (WGS) entry which is preliminary data.</text>
</comment>
<organism evidence="10 11">
    <name type="scientific">Candidatus Phytoplasma melaleucae</name>
    <dbReference type="NCBI Taxonomy" id="2982630"/>
    <lineage>
        <taxon>Bacteria</taxon>
        <taxon>Bacillati</taxon>
        <taxon>Mycoplasmatota</taxon>
        <taxon>Mollicutes</taxon>
        <taxon>Acholeplasmatales</taxon>
        <taxon>Acholeplasmataceae</taxon>
        <taxon>Candidatus Phytoplasma</taxon>
    </lineage>
</organism>
<comment type="subunit">
    <text evidence="6">Homodimer.</text>
</comment>
<feature type="domain" description="J" evidence="8">
    <location>
        <begin position="5"/>
        <end position="69"/>
    </location>
</feature>
<dbReference type="PANTHER" id="PTHR43096:SF52">
    <property type="entry name" value="DNAJ HOMOLOG 1, MITOCHONDRIAL-RELATED"/>
    <property type="match status" value="1"/>
</dbReference>
<accession>A0ABT9DCS5</accession>
<dbReference type="CDD" id="cd10747">
    <property type="entry name" value="DnaJ_C"/>
    <property type="match status" value="1"/>
</dbReference>
<comment type="function">
    <text evidence="6">Participates actively in the response to hyperosmotic and heat shock by preventing the aggregation of stress-denatured proteins and by disaggregating proteins, also in an autonomous, DnaK-independent fashion. Unfolded proteins bind initially to DnaJ; upon interaction with the DnaJ-bound protein, DnaK hydrolyzes its bound ATP, resulting in the formation of a stable complex. GrpE releases ADP from DnaK; ATP binding to DnaK triggers the release of the substrate protein, thus completing the reaction cycle. Several rounds of ATP-dependent interactions between DnaJ, DnaK and GrpE are required for fully efficient folding. Also involved, together with DnaK and GrpE, in the DNA replication of plasmids through activation of initiation proteins.</text>
</comment>
<evidence type="ECO:0000256" key="2">
    <source>
        <dbReference type="ARBA" id="ARBA00022737"/>
    </source>
</evidence>
<dbReference type="NCBIfam" id="TIGR02349">
    <property type="entry name" value="DnaJ_bact"/>
    <property type="match status" value="1"/>
</dbReference>
<dbReference type="InterPro" id="IPR001623">
    <property type="entry name" value="DnaJ_domain"/>
</dbReference>
<dbReference type="NCBIfam" id="NF008035">
    <property type="entry name" value="PRK10767.1"/>
    <property type="match status" value="1"/>
</dbReference>
<protein>
    <recommendedName>
        <fullName evidence="6">Chaperone protein DnaJ</fullName>
    </recommendedName>
</protein>
<comment type="cofactor">
    <cofactor evidence="6">
        <name>Zn(2+)</name>
        <dbReference type="ChEBI" id="CHEBI:29105"/>
    </cofactor>
    <text evidence="6">Binds 2 Zn(2+) ions per monomer.</text>
</comment>
<evidence type="ECO:0000256" key="3">
    <source>
        <dbReference type="ARBA" id="ARBA00022771"/>
    </source>
</evidence>
<dbReference type="PANTHER" id="PTHR43096">
    <property type="entry name" value="DNAJ HOMOLOG 1, MITOCHONDRIAL-RELATED"/>
    <property type="match status" value="1"/>
</dbReference>
<evidence type="ECO:0000256" key="6">
    <source>
        <dbReference type="HAMAP-Rule" id="MF_01152"/>
    </source>
</evidence>
<dbReference type="SUPFAM" id="SSF46565">
    <property type="entry name" value="Chaperone J-domain"/>
    <property type="match status" value="1"/>
</dbReference>
<keyword evidence="11" id="KW-1185">Reference proteome</keyword>
<keyword evidence="1 6" id="KW-0479">Metal-binding</keyword>
<dbReference type="Proteomes" id="UP001172036">
    <property type="component" value="Unassembled WGS sequence"/>
</dbReference>
<feature type="binding site" evidence="6">
    <location>
        <position position="145"/>
    </location>
    <ligand>
        <name>Zn(2+)</name>
        <dbReference type="ChEBI" id="CHEBI:29105"/>
        <label>1</label>
    </ligand>
</feature>
<evidence type="ECO:0000313" key="10">
    <source>
        <dbReference type="EMBL" id="MDO8167910.1"/>
    </source>
</evidence>
<dbReference type="InterPro" id="IPR008971">
    <property type="entry name" value="HSP40/DnaJ_pept-bd"/>
</dbReference>
<dbReference type="InterPro" id="IPR036869">
    <property type="entry name" value="J_dom_sf"/>
</dbReference>
<feature type="zinc finger region" description="CR-type" evidence="7">
    <location>
        <begin position="129"/>
        <end position="211"/>
    </location>
</feature>
<dbReference type="SUPFAM" id="SSF49493">
    <property type="entry name" value="HSP40/DnaJ peptide-binding domain"/>
    <property type="match status" value="2"/>
</dbReference>
<keyword evidence="10" id="KW-0560">Oxidoreductase</keyword>
<keyword evidence="6" id="KW-0346">Stress response</keyword>
<keyword evidence="6" id="KW-0963">Cytoplasm</keyword>
<keyword evidence="2 6" id="KW-0677">Repeat</keyword>
<evidence type="ECO:0000259" key="9">
    <source>
        <dbReference type="PROSITE" id="PS51188"/>
    </source>
</evidence>
<comment type="domain">
    <text evidence="6">The J domain is necessary and sufficient to stimulate DnaK ATPase activity. Zinc center 1 plays an important role in the autonomous, DnaK-independent chaperone activity of DnaJ. Zinc center 2 is essential for interaction with DnaK and for DnaJ activity.</text>
</comment>
<dbReference type="PROSITE" id="PS51188">
    <property type="entry name" value="ZF_CR"/>
    <property type="match status" value="1"/>
</dbReference>
<comment type="similarity">
    <text evidence="6">Belongs to the DnaJ family.</text>
</comment>
<dbReference type="Gene3D" id="2.10.230.10">
    <property type="entry name" value="Heat shock protein DnaJ, cysteine-rich domain"/>
    <property type="match status" value="1"/>
</dbReference>
<feature type="binding site" evidence="6">
    <location>
        <position position="185"/>
    </location>
    <ligand>
        <name>Zn(2+)</name>
        <dbReference type="ChEBI" id="CHEBI:29105"/>
        <label>2</label>
    </ligand>
</feature>
<comment type="subcellular location">
    <subcellularLocation>
        <location evidence="6">Cytoplasm</location>
    </subcellularLocation>
</comment>
<dbReference type="Pfam" id="PF00684">
    <property type="entry name" value="DnaJ_CXXCXGXG"/>
    <property type="match status" value="1"/>
</dbReference>
<dbReference type="InterPro" id="IPR002939">
    <property type="entry name" value="DnaJ_C"/>
</dbReference>
<keyword evidence="5 6" id="KW-0143">Chaperone</keyword>
<dbReference type="PROSITE" id="PS50076">
    <property type="entry name" value="DNAJ_2"/>
    <property type="match status" value="1"/>
</dbReference>
<name>A0ABT9DCS5_9MOLU</name>
<comment type="caution">
    <text evidence="6">Lacks conserved residue(s) required for the propagation of feature annotation.</text>
</comment>
<dbReference type="InterPro" id="IPR012724">
    <property type="entry name" value="DnaJ"/>
</dbReference>
<feature type="binding site" evidence="6">
    <location>
        <position position="142"/>
    </location>
    <ligand>
        <name>Zn(2+)</name>
        <dbReference type="ChEBI" id="CHEBI:29105"/>
        <label>1</label>
    </ligand>
</feature>
<dbReference type="CDD" id="cd06257">
    <property type="entry name" value="DnaJ"/>
    <property type="match status" value="1"/>
</dbReference>
<evidence type="ECO:0000256" key="1">
    <source>
        <dbReference type="ARBA" id="ARBA00022723"/>
    </source>
</evidence>
<dbReference type="PRINTS" id="PR00625">
    <property type="entry name" value="JDOMAIN"/>
</dbReference>
<feature type="binding site" evidence="6">
    <location>
        <position position="162"/>
    </location>
    <ligand>
        <name>Zn(2+)</name>
        <dbReference type="ChEBI" id="CHEBI:29105"/>
        <label>2</label>
    </ligand>
</feature>
<keyword evidence="4 6" id="KW-0862">Zinc</keyword>
<evidence type="ECO:0000259" key="8">
    <source>
        <dbReference type="PROSITE" id="PS50076"/>
    </source>
</evidence>
<proteinExistence type="inferred from homology"/>
<keyword evidence="3 6" id="KW-0863">Zinc-finger</keyword>
<dbReference type="SUPFAM" id="SSF57938">
    <property type="entry name" value="DnaJ/Hsp40 cysteine-rich domain"/>
    <property type="match status" value="1"/>
</dbReference>
<dbReference type="Pfam" id="PF00226">
    <property type="entry name" value="DnaJ"/>
    <property type="match status" value="1"/>
</dbReference>
<dbReference type="HAMAP" id="MF_01152">
    <property type="entry name" value="DnaJ"/>
    <property type="match status" value="1"/>
</dbReference>
<feature type="binding site" evidence="6">
    <location>
        <position position="199"/>
    </location>
    <ligand>
        <name>Zn(2+)</name>
        <dbReference type="ChEBI" id="CHEBI:29105"/>
        <label>1</label>
    </ligand>
</feature>
<dbReference type="Gene3D" id="2.60.260.20">
    <property type="entry name" value="Urease metallochaperone UreE, N-terminal domain"/>
    <property type="match status" value="2"/>
</dbReference>
<dbReference type="InterPro" id="IPR001305">
    <property type="entry name" value="HSP_DnaJ_Cys-rich_dom"/>
</dbReference>